<protein>
    <submittedName>
        <fullName evidence="1">Uncharacterized protein</fullName>
    </submittedName>
</protein>
<gene>
    <name evidence="1" type="ORF">CkaCkLH20_01993</name>
</gene>
<reference evidence="1" key="1">
    <citation type="submission" date="2020-03" db="EMBL/GenBank/DDBJ databases">
        <authorList>
            <person name="He L."/>
        </authorList>
    </citation>
    <scope>NUCLEOTIDE SEQUENCE</scope>
    <source>
        <strain evidence="1">CkLH20</strain>
    </source>
</reference>
<evidence type="ECO:0000313" key="1">
    <source>
        <dbReference type="EMBL" id="KAF9880951.1"/>
    </source>
</evidence>
<evidence type="ECO:0000313" key="2">
    <source>
        <dbReference type="Proteomes" id="UP000781932"/>
    </source>
</evidence>
<dbReference type="AlphaFoldDB" id="A0A9P6LPX6"/>
<organism evidence="1 2">
    <name type="scientific">Colletotrichum karsti</name>
    <dbReference type="NCBI Taxonomy" id="1095194"/>
    <lineage>
        <taxon>Eukaryota</taxon>
        <taxon>Fungi</taxon>
        <taxon>Dikarya</taxon>
        <taxon>Ascomycota</taxon>
        <taxon>Pezizomycotina</taxon>
        <taxon>Sordariomycetes</taxon>
        <taxon>Hypocreomycetidae</taxon>
        <taxon>Glomerellales</taxon>
        <taxon>Glomerellaceae</taxon>
        <taxon>Colletotrichum</taxon>
        <taxon>Colletotrichum boninense species complex</taxon>
    </lineage>
</organism>
<dbReference type="Proteomes" id="UP000781932">
    <property type="component" value="Unassembled WGS sequence"/>
</dbReference>
<dbReference type="GeneID" id="62157786"/>
<dbReference type="EMBL" id="JAATWM020000004">
    <property type="protein sequence ID" value="KAF9880951.1"/>
    <property type="molecule type" value="Genomic_DNA"/>
</dbReference>
<keyword evidence="2" id="KW-1185">Reference proteome</keyword>
<sequence length="409" mass="46338">MPFLPCPRGPKRPRRRACQTIYTQLRAIHATDLAEYNHAAKGLEEVREYPAGFVSQAYFDAYFPRDSLATWLPLQNNHVSPSNSKIRLTIIEKLVSQANDAIWEDVPQLGQLLGEYEQLYLSSLRVPGCGKFILAEANYLHPCNIVAEIHRVIPDYSNRSTTSMKRRRVASAEEEDDWPPQFTVCGRHHELAECQYVLGGPDGWKGNRDAHIERKRTTESDVGRDIAKLYEEKPVWLRSASARVRVRLRVAMREGPLVSSPQHGAESLAARKVARHFSIHEEVVMRAMAVSDRRKVHTRSPKESVRRARIGVAAGCPPPQPLSLAAINTLSQLRELRLQNTKASDKKREGLEAQAAWDAPEVRLPAYRKRVDQLQPRCSWSHGSPRTPVPDPLVDKVENVLMTLRDHEA</sequence>
<dbReference type="OrthoDB" id="4846457at2759"/>
<proteinExistence type="predicted"/>
<name>A0A9P6LPX6_9PEZI</name>
<dbReference type="RefSeq" id="XP_038750412.1">
    <property type="nucleotide sequence ID" value="XM_038884712.1"/>
</dbReference>
<accession>A0A9P6LPX6</accession>
<comment type="caution">
    <text evidence="1">The sequence shown here is derived from an EMBL/GenBank/DDBJ whole genome shotgun (WGS) entry which is preliminary data.</text>
</comment>
<reference evidence="1" key="2">
    <citation type="submission" date="2020-11" db="EMBL/GenBank/DDBJ databases">
        <title>Whole genome sequencing of Colletotrichum sp.</title>
        <authorList>
            <person name="Li H."/>
        </authorList>
    </citation>
    <scope>NUCLEOTIDE SEQUENCE</scope>
    <source>
        <strain evidence="1">CkLH20</strain>
    </source>
</reference>